<evidence type="ECO:0000256" key="2">
    <source>
        <dbReference type="SAM" id="SignalP"/>
    </source>
</evidence>
<feature type="domain" description="Prolyl 3,4-dihydroxylase TPA1/OFD1 N-terminal" evidence="3">
    <location>
        <begin position="200"/>
        <end position="288"/>
    </location>
</feature>
<reference evidence="4 5" key="1">
    <citation type="journal article" date="2024" name="Science">
        <title>Giant polyketide synthase enzymes in the biosynthesis of giant marine polyether toxins.</title>
        <authorList>
            <person name="Fallon T.R."/>
            <person name="Shende V.V."/>
            <person name="Wierzbicki I.H."/>
            <person name="Pendleton A.L."/>
            <person name="Watervoot N.F."/>
            <person name="Auber R.P."/>
            <person name="Gonzalez D.J."/>
            <person name="Wisecaver J.H."/>
            <person name="Moore B.S."/>
        </authorList>
    </citation>
    <scope>NUCLEOTIDE SEQUENCE [LARGE SCALE GENOMIC DNA]</scope>
    <source>
        <strain evidence="4 5">12B1</strain>
    </source>
</reference>
<dbReference type="EMBL" id="JBGBPQ010000001">
    <property type="protein sequence ID" value="KAL1529869.1"/>
    <property type="molecule type" value="Genomic_DNA"/>
</dbReference>
<comment type="caution">
    <text evidence="4">The sequence shown here is derived from an EMBL/GenBank/DDBJ whole genome shotgun (WGS) entry which is preliminary data.</text>
</comment>
<protein>
    <recommendedName>
        <fullName evidence="3">Prolyl 3,4-dihydroxylase TPA1/OFD1 N-terminal domain-containing protein</fullName>
    </recommendedName>
</protein>
<dbReference type="PANTHER" id="PTHR12117:SF0">
    <property type="entry name" value="PROLYL 3-HYDROXYLASE OGFOD1"/>
    <property type="match status" value="1"/>
</dbReference>
<dbReference type="GO" id="GO:0006449">
    <property type="term" value="P:regulation of translational termination"/>
    <property type="evidence" value="ECO:0007669"/>
    <property type="project" value="TreeGrafter"/>
</dbReference>
<organism evidence="4 5">
    <name type="scientific">Prymnesium parvum</name>
    <name type="common">Toxic golden alga</name>
    <dbReference type="NCBI Taxonomy" id="97485"/>
    <lineage>
        <taxon>Eukaryota</taxon>
        <taxon>Haptista</taxon>
        <taxon>Haptophyta</taxon>
        <taxon>Prymnesiophyceae</taxon>
        <taxon>Prymnesiales</taxon>
        <taxon>Prymnesiaceae</taxon>
        <taxon>Prymnesium</taxon>
    </lineage>
</organism>
<feature type="signal peptide" evidence="2">
    <location>
        <begin position="1"/>
        <end position="26"/>
    </location>
</feature>
<dbReference type="Proteomes" id="UP001515480">
    <property type="component" value="Unassembled WGS sequence"/>
</dbReference>
<gene>
    <name evidence="4" type="ORF">AB1Y20_000799</name>
</gene>
<dbReference type="AlphaFoldDB" id="A0AB34KBG1"/>
<dbReference type="GO" id="GO:0031543">
    <property type="term" value="F:peptidyl-proline dioxygenase activity"/>
    <property type="evidence" value="ECO:0007669"/>
    <property type="project" value="TreeGrafter"/>
</dbReference>
<keyword evidence="2" id="KW-0732">Signal</keyword>
<dbReference type="GO" id="GO:0005737">
    <property type="term" value="C:cytoplasm"/>
    <property type="evidence" value="ECO:0007669"/>
    <property type="project" value="TreeGrafter"/>
</dbReference>
<evidence type="ECO:0000313" key="5">
    <source>
        <dbReference type="Proteomes" id="UP001515480"/>
    </source>
</evidence>
<proteinExistence type="predicted"/>
<accession>A0AB34KBG1</accession>
<dbReference type="PANTHER" id="PTHR12117">
    <property type="entry name" value="HISTONE ACETYLTRANSFERASE COMPLEX"/>
    <property type="match status" value="1"/>
</dbReference>
<evidence type="ECO:0000259" key="3">
    <source>
        <dbReference type="Pfam" id="PF13661"/>
    </source>
</evidence>
<evidence type="ECO:0000256" key="1">
    <source>
        <dbReference type="SAM" id="MobiDB-lite"/>
    </source>
</evidence>
<sequence>MSNLSVMKRWAILLCLSARFDGAAEAALAKAAGRKGTSAPRPVRQAQGFGTPAAAPAKAVKRWADGPADPRLEELLLRLEARGASIVDFLNPALVDYPRTLDDAARRLRAGEVVVLRDAFREEFAEAAYRELSSKSVPWSLNEQYYEDGYAHCHMNVYDRALFSERMNKTFDVFASDATKAWIGELTQRDCSGVCTGAPSYYRAGDHSLPHTDWVGQRTVAYVWHLSKKWKPEWGGAMYWAENHHSKATFPASFNSLVLFRVTTTSAHFVTTVSPHAKQQRLAYNGWWQSSWVPQANEEFDEVLMNEEKSSCLTHTQLQTITDLLSDPWQNIEPERKDTLEQRRKQVMDELFPP</sequence>
<dbReference type="Pfam" id="PF13661">
    <property type="entry name" value="2OG-FeII_Oxy_4"/>
    <property type="match status" value="1"/>
</dbReference>
<feature type="chain" id="PRO_5044326662" description="Prolyl 3,4-dihydroxylase TPA1/OFD1 N-terminal domain-containing protein" evidence="2">
    <location>
        <begin position="27"/>
        <end position="354"/>
    </location>
</feature>
<keyword evidence="5" id="KW-1185">Reference proteome</keyword>
<evidence type="ECO:0000313" key="4">
    <source>
        <dbReference type="EMBL" id="KAL1529869.1"/>
    </source>
</evidence>
<dbReference type="InterPro" id="IPR051842">
    <property type="entry name" value="uS12_prolyl_hydroxylase"/>
</dbReference>
<feature type="region of interest" description="Disordered" evidence="1">
    <location>
        <begin position="34"/>
        <end position="54"/>
    </location>
</feature>
<dbReference type="Gene3D" id="2.60.120.620">
    <property type="entry name" value="q2cbj1_9rhob like domain"/>
    <property type="match status" value="1"/>
</dbReference>
<dbReference type="InterPro" id="IPR039558">
    <property type="entry name" value="TPA1/OFD1_N"/>
</dbReference>
<name>A0AB34KBG1_PRYPA</name>